<keyword evidence="3" id="KW-0808">Transferase</keyword>
<keyword evidence="2" id="KW-0328">Glycosyltransferase</keyword>
<dbReference type="InterPro" id="IPR003406">
    <property type="entry name" value="Glyco_trans_14"/>
</dbReference>
<keyword evidence="5" id="KW-0325">Glycoprotein</keyword>
<dbReference type="Proteomes" id="UP000887574">
    <property type="component" value="Unplaced"/>
</dbReference>
<keyword evidence="4" id="KW-0472">Membrane</keyword>
<organism evidence="7 8">
    <name type="scientific">Ditylenchus dipsaci</name>
    <dbReference type="NCBI Taxonomy" id="166011"/>
    <lineage>
        <taxon>Eukaryota</taxon>
        <taxon>Metazoa</taxon>
        <taxon>Ecdysozoa</taxon>
        <taxon>Nematoda</taxon>
        <taxon>Chromadorea</taxon>
        <taxon>Rhabditida</taxon>
        <taxon>Tylenchina</taxon>
        <taxon>Tylenchomorpha</taxon>
        <taxon>Sphaerularioidea</taxon>
        <taxon>Anguinidae</taxon>
        <taxon>Anguininae</taxon>
        <taxon>Ditylenchus</taxon>
    </lineage>
</organism>
<protein>
    <submittedName>
        <fullName evidence="8">Uncharacterized protein</fullName>
    </submittedName>
</protein>
<evidence type="ECO:0000256" key="1">
    <source>
        <dbReference type="ARBA" id="ARBA00004606"/>
    </source>
</evidence>
<dbReference type="AlphaFoldDB" id="A0A915DE87"/>
<evidence type="ECO:0000256" key="6">
    <source>
        <dbReference type="SAM" id="SignalP"/>
    </source>
</evidence>
<dbReference type="PANTHER" id="PTHR46671:SF7">
    <property type="entry name" value="CORE-2_I-BRANCHING ENZYME"/>
    <property type="match status" value="1"/>
</dbReference>
<reference evidence="8" key="1">
    <citation type="submission" date="2022-11" db="UniProtKB">
        <authorList>
            <consortium name="WormBaseParasite"/>
        </authorList>
    </citation>
    <scope>IDENTIFICATION</scope>
</reference>
<keyword evidence="7" id="KW-1185">Reference proteome</keyword>
<dbReference type="Pfam" id="PF02485">
    <property type="entry name" value="Branch"/>
    <property type="match status" value="1"/>
</dbReference>
<feature type="chain" id="PRO_5037181574" evidence="6">
    <location>
        <begin position="22"/>
        <end position="299"/>
    </location>
</feature>
<evidence type="ECO:0000313" key="8">
    <source>
        <dbReference type="WBParaSite" id="jg19004"/>
    </source>
</evidence>
<evidence type="ECO:0000256" key="4">
    <source>
        <dbReference type="ARBA" id="ARBA00023136"/>
    </source>
</evidence>
<sequence>MSKLLEITIVLVFHLFRITLSVTKLYQRHPSTSHIDCGRILNGEELYIKDDRNRATYKDEPNLTVDCQTIRQRHYFPEQPASDEEAKFPIAYARAIFKDYLLIEMEYCYAVSAKADVLYKARINNLTNCFPNVFVNEVEFETNSAGHNMSFAMLECMKNLLRTDRRWEYNHDISAKTNQELVQIFQWMGGANDMEIEKLKQMNRVDWKMDWTFKGLNIFLNDSLKKEARNNSDSKMRFSKGYSEMSLTRTSVDYMLNQLNLTTFLTQLNGPAYGVDEVAFQTIATTEALHLPGGLLRIA</sequence>
<accession>A0A915DE87</accession>
<dbReference type="GO" id="GO:0016020">
    <property type="term" value="C:membrane"/>
    <property type="evidence" value="ECO:0007669"/>
    <property type="project" value="UniProtKB-SubCell"/>
</dbReference>
<name>A0A915DE87_9BILA</name>
<dbReference type="PANTHER" id="PTHR46671">
    <property type="entry name" value="PROTEIN CBG11221"/>
    <property type="match status" value="1"/>
</dbReference>
<evidence type="ECO:0000256" key="5">
    <source>
        <dbReference type="ARBA" id="ARBA00023180"/>
    </source>
</evidence>
<dbReference type="WBParaSite" id="jg19004">
    <property type="protein sequence ID" value="jg19004"/>
    <property type="gene ID" value="jg19004"/>
</dbReference>
<evidence type="ECO:0000256" key="2">
    <source>
        <dbReference type="ARBA" id="ARBA00022676"/>
    </source>
</evidence>
<dbReference type="GO" id="GO:0016757">
    <property type="term" value="F:glycosyltransferase activity"/>
    <property type="evidence" value="ECO:0007669"/>
    <property type="project" value="UniProtKB-KW"/>
</dbReference>
<proteinExistence type="predicted"/>
<keyword evidence="6" id="KW-0732">Signal</keyword>
<comment type="subcellular location">
    <subcellularLocation>
        <location evidence="1">Membrane</location>
        <topology evidence="1">Single-pass type II membrane protein</topology>
    </subcellularLocation>
</comment>
<evidence type="ECO:0000313" key="7">
    <source>
        <dbReference type="Proteomes" id="UP000887574"/>
    </source>
</evidence>
<feature type="signal peptide" evidence="6">
    <location>
        <begin position="1"/>
        <end position="21"/>
    </location>
</feature>
<evidence type="ECO:0000256" key="3">
    <source>
        <dbReference type="ARBA" id="ARBA00022679"/>
    </source>
</evidence>